<accession>A0AAU8FFJ3</accession>
<comment type="function">
    <text evidence="12">Catalyzes the phosphorylation of ribose at O-5 in a reaction requiring ATP and magnesium. The resulting D-ribose-5-phosphate can then be used either for sythesis of nucleotides, histidine, and tryptophan, or as a component of the pentose phosphate pathway.</text>
</comment>
<comment type="catalytic activity">
    <reaction evidence="12">
        <text>D-ribose + ATP = D-ribose 5-phosphate + ADP + H(+)</text>
        <dbReference type="Rhea" id="RHEA:13697"/>
        <dbReference type="ChEBI" id="CHEBI:15378"/>
        <dbReference type="ChEBI" id="CHEBI:30616"/>
        <dbReference type="ChEBI" id="CHEBI:47013"/>
        <dbReference type="ChEBI" id="CHEBI:78346"/>
        <dbReference type="ChEBI" id="CHEBI:456216"/>
        <dbReference type="EC" id="2.7.1.15"/>
    </reaction>
</comment>
<keyword evidence="9 12" id="KW-0460">Magnesium</keyword>
<comment type="activity regulation">
    <text evidence="12">Activated by a monovalent cation that binds near, but not in, the active site. The most likely occupant of the site in vivo is potassium. Ion binding induces a conformational change that may alter substrate affinity.</text>
</comment>
<evidence type="ECO:0000256" key="6">
    <source>
        <dbReference type="ARBA" id="ARBA00022741"/>
    </source>
</evidence>
<feature type="binding site" evidence="12">
    <location>
        <position position="286"/>
    </location>
    <ligand>
        <name>K(+)</name>
        <dbReference type="ChEBI" id="CHEBI:29103"/>
    </ligand>
</feature>
<comment type="subcellular location">
    <subcellularLocation>
        <location evidence="12">Cytoplasm</location>
    </subcellularLocation>
</comment>
<dbReference type="HAMAP" id="MF_01987">
    <property type="entry name" value="Ribokinase"/>
    <property type="match status" value="1"/>
</dbReference>
<evidence type="ECO:0000256" key="5">
    <source>
        <dbReference type="ARBA" id="ARBA00022723"/>
    </source>
</evidence>
<feature type="binding site" evidence="12">
    <location>
        <begin position="40"/>
        <end position="44"/>
    </location>
    <ligand>
        <name>substrate</name>
    </ligand>
</feature>
<evidence type="ECO:0000313" key="14">
    <source>
        <dbReference type="EMBL" id="XCH23290.1"/>
    </source>
</evidence>
<keyword evidence="5 12" id="KW-0479">Metal-binding</keyword>
<dbReference type="Gene3D" id="3.40.1190.20">
    <property type="match status" value="1"/>
</dbReference>
<evidence type="ECO:0000259" key="13">
    <source>
        <dbReference type="Pfam" id="PF00294"/>
    </source>
</evidence>
<sequence>MKQKVLIIGSSNTDMVVKTAHFPRPGETVLGGTFLMNPGGKGANQAVAAARLGADVRFVAKTGPDIFGKQAREGFEKEGIDIRFVTESPGLASGVALITVNAQGENEIVVASGANMDLHPADIPDQAFDQVGFALFQLEIPLGTVQWSLGKCAERGIRAVLNPAPAMPLSAQTLKGLYLITPNETETELITGIEVTSGEALQKAAQSLIAQGVQNVIVTLGSKGIYLASDGFTGIIPAEVVEAVDSTAAGDVFNGALLKALADSATLEQACRFACRAAAISVTRMGAQSSAPYQHELASFFNDHE</sequence>
<comment type="similarity">
    <text evidence="1">Belongs to the carbohydrate kinase pfkB family.</text>
</comment>
<comment type="similarity">
    <text evidence="12">Belongs to the carbohydrate kinase PfkB family. Ribokinase subfamily.</text>
</comment>
<dbReference type="SUPFAM" id="SSF53613">
    <property type="entry name" value="Ribokinase-like"/>
    <property type="match status" value="1"/>
</dbReference>
<keyword evidence="8 12" id="KW-0067">ATP-binding</keyword>
<dbReference type="InterPro" id="IPR029056">
    <property type="entry name" value="Ribokinase-like"/>
</dbReference>
<dbReference type="CDD" id="cd01174">
    <property type="entry name" value="ribokinase"/>
    <property type="match status" value="1"/>
</dbReference>
<feature type="binding site" evidence="12">
    <location>
        <position position="281"/>
    </location>
    <ligand>
        <name>K(+)</name>
        <dbReference type="ChEBI" id="CHEBI:29103"/>
    </ligand>
</feature>
<evidence type="ECO:0000256" key="9">
    <source>
        <dbReference type="ARBA" id="ARBA00022842"/>
    </source>
</evidence>
<protein>
    <recommendedName>
        <fullName evidence="3 12">Ribokinase</fullName>
        <shortName evidence="12">RK</shortName>
        <ecNumber evidence="2 12">2.7.1.15</ecNumber>
    </recommendedName>
</protein>
<dbReference type="NCBIfam" id="TIGR02152">
    <property type="entry name" value="D_ribokin_bact"/>
    <property type="match status" value="1"/>
</dbReference>
<dbReference type="InterPro" id="IPR011877">
    <property type="entry name" value="Ribokinase"/>
</dbReference>
<keyword evidence="12" id="KW-0963">Cytoplasm</keyword>
<feature type="binding site" evidence="12">
    <location>
        <begin position="219"/>
        <end position="224"/>
    </location>
    <ligand>
        <name>ATP</name>
        <dbReference type="ChEBI" id="CHEBI:30616"/>
    </ligand>
</feature>
<comment type="subunit">
    <text evidence="12">Homodimer.</text>
</comment>
<reference evidence="14" key="1">
    <citation type="submission" date="2024-06" db="EMBL/GenBank/DDBJ databases">
        <title>Sequencing and assembly of the genome of Dyadobacter sp. strain 676, a symbiont of Cyamopsis tetragonoloba.</title>
        <authorList>
            <person name="Guro P."/>
            <person name="Sazanova A."/>
            <person name="Kuznetsova I."/>
            <person name="Belimov A."/>
            <person name="Safronova V."/>
        </authorList>
    </citation>
    <scope>NUCLEOTIDE SEQUENCE</scope>
    <source>
        <strain evidence="14">676</strain>
    </source>
</reference>
<keyword evidence="6 12" id="KW-0547">Nucleotide-binding</keyword>
<evidence type="ECO:0000256" key="8">
    <source>
        <dbReference type="ARBA" id="ARBA00022840"/>
    </source>
</evidence>
<dbReference type="GO" id="GO:0046872">
    <property type="term" value="F:metal ion binding"/>
    <property type="evidence" value="ECO:0007669"/>
    <property type="project" value="UniProtKB-KW"/>
</dbReference>
<dbReference type="PANTHER" id="PTHR10584">
    <property type="entry name" value="SUGAR KINASE"/>
    <property type="match status" value="1"/>
</dbReference>
<dbReference type="RefSeq" id="WP_353718616.1">
    <property type="nucleotide sequence ID" value="NZ_CP159289.1"/>
</dbReference>
<organism evidence="14">
    <name type="scientific">Dyadobacter sp. 676</name>
    <dbReference type="NCBI Taxonomy" id="3088362"/>
    <lineage>
        <taxon>Bacteria</taxon>
        <taxon>Pseudomonadati</taxon>
        <taxon>Bacteroidota</taxon>
        <taxon>Cytophagia</taxon>
        <taxon>Cytophagales</taxon>
        <taxon>Spirosomataceae</taxon>
        <taxon>Dyadobacter</taxon>
    </lineage>
</organism>
<dbReference type="EC" id="2.7.1.15" evidence="2 12"/>
<feature type="binding site" evidence="12">
    <location>
        <position position="183"/>
    </location>
    <ligand>
        <name>ATP</name>
        <dbReference type="ChEBI" id="CHEBI:30616"/>
    </ligand>
</feature>
<evidence type="ECO:0000256" key="2">
    <source>
        <dbReference type="ARBA" id="ARBA00012035"/>
    </source>
</evidence>
<comment type="pathway">
    <text evidence="12">Carbohydrate metabolism; D-ribose degradation; D-ribose 5-phosphate from beta-D-ribopyranose: step 2/2.</text>
</comment>
<feature type="binding site" evidence="12">
    <location>
        <position position="290"/>
    </location>
    <ligand>
        <name>K(+)</name>
        <dbReference type="ChEBI" id="CHEBI:29103"/>
    </ligand>
</feature>
<dbReference type="PRINTS" id="PR00990">
    <property type="entry name" value="RIBOKINASE"/>
</dbReference>
<dbReference type="AlphaFoldDB" id="A0AAU8FFJ3"/>
<evidence type="ECO:0000256" key="10">
    <source>
        <dbReference type="ARBA" id="ARBA00022958"/>
    </source>
</evidence>
<feature type="binding site" evidence="12">
    <location>
        <position position="247"/>
    </location>
    <ligand>
        <name>K(+)</name>
        <dbReference type="ChEBI" id="CHEBI:29103"/>
    </ligand>
</feature>
<dbReference type="InterPro" id="IPR011611">
    <property type="entry name" value="PfkB_dom"/>
</dbReference>
<dbReference type="EMBL" id="CP159289">
    <property type="protein sequence ID" value="XCH23290.1"/>
    <property type="molecule type" value="Genomic_DNA"/>
</dbReference>
<comment type="cofactor">
    <cofactor evidence="12">
        <name>Mg(2+)</name>
        <dbReference type="ChEBI" id="CHEBI:18420"/>
    </cofactor>
    <text evidence="12">Requires a divalent cation, most likely magnesium in vivo, as an electrophilic catalyst to aid phosphoryl group transfer. It is the chelate of the metal and the nucleotide that is the actual substrate.</text>
</comment>
<comment type="caution">
    <text evidence="12">Lacks conserved residue(s) required for the propagation of feature annotation.</text>
</comment>
<evidence type="ECO:0000256" key="7">
    <source>
        <dbReference type="ARBA" id="ARBA00022777"/>
    </source>
</evidence>
<dbReference type="GO" id="GO:0004747">
    <property type="term" value="F:ribokinase activity"/>
    <property type="evidence" value="ECO:0007669"/>
    <property type="project" value="UniProtKB-UniRule"/>
</dbReference>
<keyword evidence="4 12" id="KW-0808">Transferase</keyword>
<feature type="binding site" evidence="12">
    <location>
        <begin position="12"/>
        <end position="14"/>
    </location>
    <ligand>
        <name>substrate</name>
    </ligand>
</feature>
<dbReference type="GO" id="GO:0019303">
    <property type="term" value="P:D-ribose catabolic process"/>
    <property type="evidence" value="ECO:0007669"/>
    <property type="project" value="UniProtKB-UniRule"/>
</dbReference>
<feature type="binding site" evidence="12">
    <location>
        <begin position="250"/>
        <end position="251"/>
    </location>
    <ligand>
        <name>ATP</name>
        <dbReference type="ChEBI" id="CHEBI:30616"/>
    </ligand>
</feature>
<feature type="active site" description="Proton acceptor" evidence="12">
    <location>
        <position position="251"/>
    </location>
</feature>
<keyword evidence="7 12" id="KW-0418">Kinase</keyword>
<name>A0AAU8FFJ3_9BACT</name>
<evidence type="ECO:0000256" key="11">
    <source>
        <dbReference type="ARBA" id="ARBA00023277"/>
    </source>
</evidence>
<dbReference type="Pfam" id="PF00294">
    <property type="entry name" value="PfkB"/>
    <property type="match status" value="1"/>
</dbReference>
<evidence type="ECO:0000256" key="1">
    <source>
        <dbReference type="ARBA" id="ARBA00005380"/>
    </source>
</evidence>
<dbReference type="PROSITE" id="PS00584">
    <property type="entry name" value="PFKB_KINASES_2"/>
    <property type="match status" value="1"/>
</dbReference>
<dbReference type="PANTHER" id="PTHR10584:SF166">
    <property type="entry name" value="RIBOKINASE"/>
    <property type="match status" value="1"/>
</dbReference>
<feature type="binding site" evidence="12">
    <location>
        <position position="251"/>
    </location>
    <ligand>
        <name>substrate</name>
    </ligand>
</feature>
<feature type="domain" description="Carbohydrate kinase PfkB" evidence="13">
    <location>
        <begin position="3"/>
        <end position="292"/>
    </location>
</feature>
<feature type="binding site" evidence="12">
    <location>
        <position position="284"/>
    </location>
    <ligand>
        <name>K(+)</name>
        <dbReference type="ChEBI" id="CHEBI:29103"/>
    </ligand>
</feature>
<dbReference type="InterPro" id="IPR002139">
    <property type="entry name" value="Ribo/fructo_kinase"/>
</dbReference>
<keyword evidence="11 12" id="KW-0119">Carbohydrate metabolism</keyword>
<feature type="binding site" evidence="12">
    <location>
        <position position="139"/>
    </location>
    <ligand>
        <name>substrate</name>
    </ligand>
</feature>
<proteinExistence type="inferred from homology"/>
<feature type="binding site" evidence="12">
    <location>
        <position position="245"/>
    </location>
    <ligand>
        <name>K(+)</name>
        <dbReference type="ChEBI" id="CHEBI:29103"/>
    </ligand>
</feature>
<gene>
    <name evidence="12 14" type="primary">rbsK</name>
    <name evidence="14" type="ORF">ABV298_23620</name>
</gene>
<dbReference type="GO" id="GO:0005524">
    <property type="term" value="F:ATP binding"/>
    <property type="evidence" value="ECO:0007669"/>
    <property type="project" value="UniProtKB-UniRule"/>
</dbReference>
<evidence type="ECO:0000256" key="3">
    <source>
        <dbReference type="ARBA" id="ARBA00016943"/>
    </source>
</evidence>
<evidence type="ECO:0000256" key="12">
    <source>
        <dbReference type="HAMAP-Rule" id="MF_01987"/>
    </source>
</evidence>
<evidence type="ECO:0000256" key="4">
    <source>
        <dbReference type="ARBA" id="ARBA00022679"/>
    </source>
</evidence>
<dbReference type="InterPro" id="IPR002173">
    <property type="entry name" value="Carboh/pur_kinase_PfkB_CS"/>
</dbReference>
<dbReference type="GO" id="GO:0005829">
    <property type="term" value="C:cytosol"/>
    <property type="evidence" value="ECO:0007669"/>
    <property type="project" value="TreeGrafter"/>
</dbReference>
<keyword evidence="10 12" id="KW-0630">Potassium</keyword>